<keyword evidence="3" id="KW-1185">Reference proteome</keyword>
<dbReference type="PANTHER" id="PTHR33361">
    <property type="entry name" value="GLR0591 PROTEIN"/>
    <property type="match status" value="1"/>
</dbReference>
<proteinExistence type="predicted"/>
<dbReference type="InterPro" id="IPR010281">
    <property type="entry name" value="DUF885"/>
</dbReference>
<feature type="signal peptide" evidence="1">
    <location>
        <begin position="1"/>
        <end position="21"/>
    </location>
</feature>
<accession>A0ABW1KWR8</accession>
<sequence length="605" mass="67505">MKSVFLRSLIAGAFFFSAASAQEEVQEELAPAILATEENMQDETAPPDTLDQIMDDHWAWTLSENPTFATTLGVRDYDDQLGDPSLEGEARRETKTAAFIARLEALDTENLSADDAINYKLLLLDLKNDLDGAQFGGKYFLMSNRYGPQNEITDLPSQLPFFTLADYESYVARLEAAPTFLKAATETLRAGAQAGWTRPCAAMDGVEETIRYHVIDDANDSVLMKPFEKPLATISKRNWRQLKADAADAIDDKVIPALTAFADFYATEYAPACKQEVGASALPDGLAYYTHRAQVYTTTDKTPAEIHKIGLSEVARIRAEMEKVIETTGFEGDFKAFQEFLRTDPQFYAKTPEELMAVNALVAKKADGALTQLFTRLPRMPYTLKPIPEEIAEGTTTAYYEPAAGDGSRPGVYRVNTSKLETRPLYEIEALTLHEAVPGHHLQIALAQETEIPDFRKYGFFTAFVEGWGLYAESLGRDAGFYEDPYSDFGRLSYEMWRACRLVVDTGLHAQGWSKQQAIDYMADNTALSLHNIEAEVNRYITNPGQALAYKMGELKMQELRKRASDALGREFDLRKFNDALLASGAVPLSVLEDNIDAWIDEQQN</sequence>
<protein>
    <submittedName>
        <fullName evidence="2">DUF885 domain-containing protein</fullName>
    </submittedName>
</protein>
<reference evidence="2 3" key="1">
    <citation type="submission" date="2024-09" db="EMBL/GenBank/DDBJ databases">
        <authorList>
            <person name="Zhang Z.-H."/>
        </authorList>
    </citation>
    <scope>NUCLEOTIDE SEQUENCE [LARGE SCALE GENOMIC DNA]</scope>
    <source>
        <strain evidence="2 3">HHTR114</strain>
    </source>
</reference>
<organism evidence="2 3">
    <name type="scientific">Hyphococcus aureus</name>
    <dbReference type="NCBI Taxonomy" id="2666033"/>
    <lineage>
        <taxon>Bacteria</taxon>
        <taxon>Pseudomonadati</taxon>
        <taxon>Pseudomonadota</taxon>
        <taxon>Alphaproteobacteria</taxon>
        <taxon>Parvularculales</taxon>
        <taxon>Parvularculaceae</taxon>
        <taxon>Hyphococcus</taxon>
    </lineage>
</organism>
<gene>
    <name evidence="2" type="ORF">ACFMB1_06070</name>
</gene>
<dbReference type="EMBL" id="JBHPON010000001">
    <property type="protein sequence ID" value="MFC6035102.1"/>
    <property type="molecule type" value="Genomic_DNA"/>
</dbReference>
<dbReference type="Pfam" id="PF05960">
    <property type="entry name" value="DUF885"/>
    <property type="match status" value="1"/>
</dbReference>
<evidence type="ECO:0000313" key="2">
    <source>
        <dbReference type="EMBL" id="MFC6035102.1"/>
    </source>
</evidence>
<dbReference type="RefSeq" id="WP_379879569.1">
    <property type="nucleotide sequence ID" value="NZ_JBHPON010000001.1"/>
</dbReference>
<name>A0ABW1KWR8_9PROT</name>
<keyword evidence="1" id="KW-0732">Signal</keyword>
<comment type="caution">
    <text evidence="2">The sequence shown here is derived from an EMBL/GenBank/DDBJ whole genome shotgun (WGS) entry which is preliminary data.</text>
</comment>
<dbReference type="PANTHER" id="PTHR33361:SF2">
    <property type="entry name" value="DUF885 DOMAIN-CONTAINING PROTEIN"/>
    <property type="match status" value="1"/>
</dbReference>
<dbReference type="Proteomes" id="UP001596116">
    <property type="component" value="Unassembled WGS sequence"/>
</dbReference>
<evidence type="ECO:0000313" key="3">
    <source>
        <dbReference type="Proteomes" id="UP001596116"/>
    </source>
</evidence>
<evidence type="ECO:0000256" key="1">
    <source>
        <dbReference type="SAM" id="SignalP"/>
    </source>
</evidence>
<feature type="chain" id="PRO_5045299296" evidence="1">
    <location>
        <begin position="22"/>
        <end position="605"/>
    </location>
</feature>